<evidence type="ECO:0000313" key="2">
    <source>
        <dbReference type="Proteomes" id="UP001215598"/>
    </source>
</evidence>
<gene>
    <name evidence="1" type="ORF">B0H16DRAFT_1274762</name>
</gene>
<keyword evidence="2" id="KW-1185">Reference proteome</keyword>
<proteinExistence type="predicted"/>
<accession>A0AAD7HA75</accession>
<dbReference type="AlphaFoldDB" id="A0AAD7HA75"/>
<name>A0AAD7HA75_9AGAR</name>
<feature type="non-terminal residue" evidence="1">
    <location>
        <position position="97"/>
    </location>
</feature>
<protein>
    <submittedName>
        <fullName evidence="1">Uncharacterized protein</fullName>
    </submittedName>
</protein>
<evidence type="ECO:0000313" key="1">
    <source>
        <dbReference type="EMBL" id="KAJ7715768.1"/>
    </source>
</evidence>
<comment type="caution">
    <text evidence="1">The sequence shown here is derived from an EMBL/GenBank/DDBJ whole genome shotgun (WGS) entry which is preliminary data.</text>
</comment>
<dbReference type="EMBL" id="JARKIB010000302">
    <property type="protein sequence ID" value="KAJ7715768.1"/>
    <property type="molecule type" value="Genomic_DNA"/>
</dbReference>
<reference evidence="1" key="1">
    <citation type="submission" date="2023-03" db="EMBL/GenBank/DDBJ databases">
        <title>Massive genome expansion in bonnet fungi (Mycena s.s.) driven by repeated elements and novel gene families across ecological guilds.</title>
        <authorList>
            <consortium name="Lawrence Berkeley National Laboratory"/>
            <person name="Harder C.B."/>
            <person name="Miyauchi S."/>
            <person name="Viragh M."/>
            <person name="Kuo A."/>
            <person name="Thoen E."/>
            <person name="Andreopoulos B."/>
            <person name="Lu D."/>
            <person name="Skrede I."/>
            <person name="Drula E."/>
            <person name="Henrissat B."/>
            <person name="Morin E."/>
            <person name="Kohler A."/>
            <person name="Barry K."/>
            <person name="LaButti K."/>
            <person name="Morin E."/>
            <person name="Salamov A."/>
            <person name="Lipzen A."/>
            <person name="Mereny Z."/>
            <person name="Hegedus B."/>
            <person name="Baldrian P."/>
            <person name="Stursova M."/>
            <person name="Weitz H."/>
            <person name="Taylor A."/>
            <person name="Grigoriev I.V."/>
            <person name="Nagy L.G."/>
            <person name="Martin F."/>
            <person name="Kauserud H."/>
        </authorList>
    </citation>
    <scope>NUCLEOTIDE SEQUENCE</scope>
    <source>
        <strain evidence="1">CBHHK182m</strain>
    </source>
</reference>
<dbReference type="Proteomes" id="UP001215598">
    <property type="component" value="Unassembled WGS sequence"/>
</dbReference>
<organism evidence="1 2">
    <name type="scientific">Mycena metata</name>
    <dbReference type="NCBI Taxonomy" id="1033252"/>
    <lineage>
        <taxon>Eukaryota</taxon>
        <taxon>Fungi</taxon>
        <taxon>Dikarya</taxon>
        <taxon>Basidiomycota</taxon>
        <taxon>Agaricomycotina</taxon>
        <taxon>Agaricomycetes</taxon>
        <taxon>Agaricomycetidae</taxon>
        <taxon>Agaricales</taxon>
        <taxon>Marasmiineae</taxon>
        <taxon>Mycenaceae</taxon>
        <taxon>Mycena</taxon>
    </lineage>
</organism>
<sequence>MEIGSPMASMYMLGDPDHHSSHKFVPFAWRSYSLFVRRFWHTDDVADEDSALLDEKVEIIASDGDILAGSAVDDYRFRPSVFEHVSLYEWVQCSEKK</sequence>